<evidence type="ECO:0000313" key="2">
    <source>
        <dbReference type="EMBL" id="CAG5159286.1"/>
    </source>
</evidence>
<dbReference type="AlphaFoldDB" id="A0A8J2N1R7"/>
<sequence length="271" mass="31712">MQQQQISTLSPLPDIMRGPSAPPLLARRPSPPPPAPEFLIVGLFALRLTKRLIEGLNYYPGRDADIIWLVNFLAPYHNDYALAKISEAIKVPRAVMQMNPDQSTQQAWRGRGIERLREMTDAERMSIIDFCDAAGEWGSILPIPAYEAEKMVELADRRKIADLDEPHQQQLRYGDWEESHGPRQLRFDSREELQDQRQPRFEPSSLPLDMERPLQELRQPEREDRYRLHSAGTWRGDEYLLPAERQPVEDTRRRRRVSIADERPYSEERRH</sequence>
<feature type="compositionally biased region" description="Basic and acidic residues" evidence="1">
    <location>
        <begin position="187"/>
        <end position="200"/>
    </location>
</feature>
<dbReference type="Proteomes" id="UP000676310">
    <property type="component" value="Unassembled WGS sequence"/>
</dbReference>
<organism evidence="2 3">
    <name type="scientific">Alternaria atra</name>
    <dbReference type="NCBI Taxonomy" id="119953"/>
    <lineage>
        <taxon>Eukaryota</taxon>
        <taxon>Fungi</taxon>
        <taxon>Dikarya</taxon>
        <taxon>Ascomycota</taxon>
        <taxon>Pezizomycotina</taxon>
        <taxon>Dothideomycetes</taxon>
        <taxon>Pleosporomycetidae</taxon>
        <taxon>Pleosporales</taxon>
        <taxon>Pleosporineae</taxon>
        <taxon>Pleosporaceae</taxon>
        <taxon>Alternaria</taxon>
        <taxon>Alternaria sect. Ulocladioides</taxon>
    </lineage>
</organism>
<evidence type="ECO:0000256" key="1">
    <source>
        <dbReference type="SAM" id="MobiDB-lite"/>
    </source>
</evidence>
<dbReference type="GeneID" id="67017294"/>
<gene>
    <name evidence="2" type="ORF">ALTATR162_LOCUS5508</name>
</gene>
<evidence type="ECO:0000313" key="3">
    <source>
        <dbReference type="Proteomes" id="UP000676310"/>
    </source>
</evidence>
<feature type="compositionally biased region" description="Basic and acidic residues" evidence="1">
    <location>
        <begin position="209"/>
        <end position="227"/>
    </location>
</feature>
<accession>A0A8J2N1R7</accession>
<feature type="compositionally biased region" description="Basic and acidic residues" evidence="1">
    <location>
        <begin position="246"/>
        <end position="271"/>
    </location>
</feature>
<dbReference type="RefSeq" id="XP_043169062.1">
    <property type="nucleotide sequence ID" value="XM_043313127.1"/>
</dbReference>
<proteinExistence type="predicted"/>
<name>A0A8J2N1R7_9PLEO</name>
<comment type="caution">
    <text evidence="2">The sequence shown here is derived from an EMBL/GenBank/DDBJ whole genome shotgun (WGS) entry which is preliminary data.</text>
</comment>
<feature type="region of interest" description="Disordered" evidence="1">
    <location>
        <begin position="1"/>
        <end position="29"/>
    </location>
</feature>
<dbReference type="OrthoDB" id="3793308at2759"/>
<dbReference type="EMBL" id="CAJRGZ010000019">
    <property type="protein sequence ID" value="CAG5159286.1"/>
    <property type="molecule type" value="Genomic_DNA"/>
</dbReference>
<feature type="compositionally biased region" description="Polar residues" evidence="1">
    <location>
        <begin position="1"/>
        <end position="10"/>
    </location>
</feature>
<feature type="region of interest" description="Disordered" evidence="1">
    <location>
        <begin position="187"/>
        <end position="271"/>
    </location>
</feature>
<protein>
    <submittedName>
        <fullName evidence="2">Uncharacterized protein</fullName>
    </submittedName>
</protein>
<reference evidence="2" key="1">
    <citation type="submission" date="2021-05" db="EMBL/GenBank/DDBJ databases">
        <authorList>
            <person name="Stam R."/>
        </authorList>
    </citation>
    <scope>NUCLEOTIDE SEQUENCE</scope>
    <source>
        <strain evidence="2">CS162</strain>
    </source>
</reference>
<keyword evidence="3" id="KW-1185">Reference proteome</keyword>